<dbReference type="Ensembl" id="ENSECRT00000031573.1">
    <property type="protein sequence ID" value="ENSECRP00000030920.1"/>
    <property type="gene ID" value="ENSECRG00000020974.1"/>
</dbReference>
<dbReference type="GO" id="GO:0005814">
    <property type="term" value="C:centriole"/>
    <property type="evidence" value="ECO:0007669"/>
    <property type="project" value="TreeGrafter"/>
</dbReference>
<evidence type="ECO:0000313" key="4">
    <source>
        <dbReference type="Proteomes" id="UP000694620"/>
    </source>
</evidence>
<dbReference type="Proteomes" id="UP000694620">
    <property type="component" value="Chromosome 16"/>
</dbReference>
<dbReference type="PANTHER" id="PTHR46657">
    <property type="entry name" value="CENTROSOMAL PROTEIN OF 128 KDA"/>
    <property type="match status" value="1"/>
</dbReference>
<dbReference type="GeneTree" id="ENSGT00390000007020"/>
<feature type="coiled-coil region" evidence="1">
    <location>
        <begin position="215"/>
        <end position="249"/>
    </location>
</feature>
<evidence type="ECO:0000256" key="2">
    <source>
        <dbReference type="SAM" id="MobiDB-lite"/>
    </source>
</evidence>
<feature type="coiled-coil region" evidence="1">
    <location>
        <begin position="894"/>
        <end position="921"/>
    </location>
</feature>
<keyword evidence="1" id="KW-0175">Coiled coil</keyword>
<reference evidence="3" key="2">
    <citation type="submission" date="2025-08" db="UniProtKB">
        <authorList>
            <consortium name="Ensembl"/>
        </authorList>
    </citation>
    <scope>IDENTIFICATION</scope>
</reference>
<dbReference type="GO" id="GO:0000922">
    <property type="term" value="C:spindle pole"/>
    <property type="evidence" value="ECO:0007669"/>
    <property type="project" value="TreeGrafter"/>
</dbReference>
<organism evidence="3 4">
    <name type="scientific">Erpetoichthys calabaricus</name>
    <name type="common">Rope fish</name>
    <name type="synonym">Calamoichthys calabaricus</name>
    <dbReference type="NCBI Taxonomy" id="27687"/>
    <lineage>
        <taxon>Eukaryota</taxon>
        <taxon>Metazoa</taxon>
        <taxon>Chordata</taxon>
        <taxon>Craniata</taxon>
        <taxon>Vertebrata</taxon>
        <taxon>Euteleostomi</taxon>
        <taxon>Actinopterygii</taxon>
        <taxon>Polypteriformes</taxon>
        <taxon>Polypteridae</taxon>
        <taxon>Erpetoichthys</taxon>
    </lineage>
</organism>
<feature type="region of interest" description="Disordered" evidence="2">
    <location>
        <begin position="342"/>
        <end position="366"/>
    </location>
</feature>
<evidence type="ECO:0000313" key="3">
    <source>
        <dbReference type="Ensembl" id="ENSECRP00000030920.1"/>
    </source>
</evidence>
<protein>
    <submittedName>
        <fullName evidence="3">Centrosomal protein 128</fullName>
    </submittedName>
</protein>
<gene>
    <name evidence="3" type="primary">CEP128</name>
</gene>
<feature type="region of interest" description="Disordered" evidence="2">
    <location>
        <begin position="1"/>
        <end position="36"/>
    </location>
</feature>
<accession>A0A8C4TI10</accession>
<keyword evidence="4" id="KW-1185">Reference proteome</keyword>
<name>A0A8C4TI10_ERPCA</name>
<sequence length="1100" mass="129742">MAESSSDSDTYSRNRWSHQGPSQTTHLGARQRSRINGAEDIAEKIDTLASTLQDTTRTLNNVDRMLGHYRDHTEDQTEAMSTLRENLEKSIRQLRSQRLNRSTAGRSASLSTLHTSDLEGATASESQIYRPTSPLRDYGELQGSRRRRSRSANVRFEDEVELSDQIHSLHQSFRDLSSDQVRLGDDIDREIVRRNRTDTETKKTLDDLSARIKDSDKQETVSERVERRLQQIEREMRTERQQVERRQDHFGLVSHQLQGALRKREAKLSETEDIMKGRLYKSESEKSQIEQELERTRRKLDQAEGGRGTLLQQIDDLRTQLSKTEKDRLDLQQQISQIALLQRSRHEDEESEKRFRAEHTSSEKRELEKQIQDLRLQLNQNIMISEVEELKRSLDRKEREKAQLLAHIEILSSDLEKREKQQLRMLDQLKEIQNLYENCETDRKRLELQVDELFSQLKDAGKESEKYLKLLKETELQKEENEKKKEELKIKAQESINQWKLKCKKAERELQKQKEAAEQMMDSNSRAAKDKEALQVQIQSVMTQADNFRKELGEVISKLAQKEEEIHRKDVVLNETKSQQMDLECEIRNIREVSSKLENEVEKQSLLHMQLKEENNNLESEIIVLRQEREKDQASLIQMQGMIKDLSAIRAELTLRLATEERSYKDLKKSLADLEGQQESSQNELISMTHQVQLERELHQRELSNLQSEIKNLKTKHEKSLQETVQLFRQERDELEKCLKKHKAETTEDKNLIKAHRRQLEKIKIECDKLTEELTHSEEGNSKLRRKYQLLKQELQEKEKHLSNGEDHANRMDEVIGKLKEQIFHKETEQESIIKTVGEEINSICEILAIHSDDKFKAVSLMSDIQKDPHRWLAEMKTKLRWLCEEVKEREGQGKKLKHHLQQIREQLKSLKQSKESDRQLLIEQITNQDRLLEEIHREKRDLLDKSRRKDDEIRTLNDRIMDLEMSTRLALDHLESVPEKLSLLEDFRDLEESQRQREMIEQRYAKYKEIVGSLQHHLEESKKRLEEYKDEKWNATSRSTRLATLSSSVRGRNSFLSSSFLTDDSLPHQQMTSVDSNIIQEQSHSIKKNSKFQAEKDDE</sequence>
<dbReference type="PANTHER" id="PTHR46657:SF1">
    <property type="entry name" value="CENTROSOMAL PROTEIN OF 128 KDA"/>
    <property type="match status" value="1"/>
</dbReference>
<proteinExistence type="predicted"/>
<feature type="compositionally biased region" description="Polar residues" evidence="2">
    <location>
        <begin position="1072"/>
        <end position="1084"/>
    </location>
</feature>
<reference evidence="3" key="3">
    <citation type="submission" date="2025-09" db="UniProtKB">
        <authorList>
            <consortium name="Ensembl"/>
        </authorList>
    </citation>
    <scope>IDENTIFICATION</scope>
</reference>
<feature type="compositionally biased region" description="Basic and acidic residues" evidence="2">
    <location>
        <begin position="344"/>
        <end position="366"/>
    </location>
</feature>
<dbReference type="AlphaFoldDB" id="A0A8C4TI10"/>
<evidence type="ECO:0000256" key="1">
    <source>
        <dbReference type="SAM" id="Coils"/>
    </source>
</evidence>
<dbReference type="InterPro" id="IPR026652">
    <property type="entry name" value="CEP128"/>
</dbReference>
<reference evidence="3" key="1">
    <citation type="submission" date="2021-06" db="EMBL/GenBank/DDBJ databases">
        <authorList>
            <consortium name="Wellcome Sanger Institute Data Sharing"/>
        </authorList>
    </citation>
    <scope>NUCLEOTIDE SEQUENCE [LARGE SCALE GENOMIC DNA]</scope>
</reference>
<feature type="compositionally biased region" description="Polar residues" evidence="2">
    <location>
        <begin position="1"/>
        <end position="26"/>
    </location>
</feature>
<feature type="coiled-coil region" evidence="1">
    <location>
        <begin position="991"/>
        <end position="1039"/>
    </location>
</feature>
<feature type="region of interest" description="Disordered" evidence="2">
    <location>
        <begin position="1072"/>
        <end position="1100"/>
    </location>
</feature>
<feature type="region of interest" description="Disordered" evidence="2">
    <location>
        <begin position="118"/>
        <end position="154"/>
    </location>
</feature>